<dbReference type="PANTHER" id="PTHR16222:SF28">
    <property type="entry name" value="ADP-RIBOSYLGLYCOHYDROLASE"/>
    <property type="match status" value="1"/>
</dbReference>
<comment type="caution">
    <text evidence="2">The sequence shown here is derived from an EMBL/GenBank/DDBJ whole genome shotgun (WGS) entry which is preliminary data.</text>
</comment>
<evidence type="ECO:0000313" key="3">
    <source>
        <dbReference type="Proteomes" id="UP000800235"/>
    </source>
</evidence>
<dbReference type="Gene3D" id="1.10.4080.10">
    <property type="entry name" value="ADP-ribosylation/Crystallin J1"/>
    <property type="match status" value="1"/>
</dbReference>
<dbReference type="OrthoDB" id="2021138at2759"/>
<dbReference type="InterPro" id="IPR005502">
    <property type="entry name" value="Ribosyl_crysJ1"/>
</dbReference>
<feature type="binding site" evidence="1">
    <location>
        <position position="45"/>
    </location>
    <ligand>
        <name>Mg(2+)</name>
        <dbReference type="ChEBI" id="CHEBI:18420"/>
        <label>1</label>
    </ligand>
</feature>
<keyword evidence="1" id="KW-0479">Metal-binding</keyword>
<keyword evidence="3" id="KW-1185">Reference proteome</keyword>
<feature type="binding site" evidence="1">
    <location>
        <position position="47"/>
    </location>
    <ligand>
        <name>Mg(2+)</name>
        <dbReference type="ChEBI" id="CHEBI:18420"/>
        <label>1</label>
    </ligand>
</feature>
<reference evidence="2" key="1">
    <citation type="journal article" date="2020" name="Stud. Mycol.">
        <title>101 Dothideomycetes genomes: a test case for predicting lifestyles and emergence of pathogens.</title>
        <authorList>
            <person name="Haridas S."/>
            <person name="Albert R."/>
            <person name="Binder M."/>
            <person name="Bloem J."/>
            <person name="Labutti K."/>
            <person name="Salamov A."/>
            <person name="Andreopoulos B."/>
            <person name="Baker S."/>
            <person name="Barry K."/>
            <person name="Bills G."/>
            <person name="Bluhm B."/>
            <person name="Cannon C."/>
            <person name="Castanera R."/>
            <person name="Culley D."/>
            <person name="Daum C."/>
            <person name="Ezra D."/>
            <person name="Gonzalez J."/>
            <person name="Henrissat B."/>
            <person name="Kuo A."/>
            <person name="Liang C."/>
            <person name="Lipzen A."/>
            <person name="Lutzoni F."/>
            <person name="Magnuson J."/>
            <person name="Mondo S."/>
            <person name="Nolan M."/>
            <person name="Ohm R."/>
            <person name="Pangilinan J."/>
            <person name="Park H.-J."/>
            <person name="Ramirez L."/>
            <person name="Alfaro M."/>
            <person name="Sun H."/>
            <person name="Tritt A."/>
            <person name="Yoshinaga Y."/>
            <person name="Zwiers L.-H."/>
            <person name="Turgeon B."/>
            <person name="Goodwin S."/>
            <person name="Spatafora J."/>
            <person name="Crous P."/>
            <person name="Grigoriev I."/>
        </authorList>
    </citation>
    <scope>NUCLEOTIDE SEQUENCE</scope>
    <source>
        <strain evidence="2">CBS 130266</strain>
    </source>
</reference>
<feature type="binding site" evidence="1">
    <location>
        <position position="46"/>
    </location>
    <ligand>
        <name>Mg(2+)</name>
        <dbReference type="ChEBI" id="CHEBI:18420"/>
        <label>1</label>
    </ligand>
</feature>
<comment type="cofactor">
    <cofactor evidence="1">
        <name>Mg(2+)</name>
        <dbReference type="ChEBI" id="CHEBI:18420"/>
    </cofactor>
    <text evidence="1">Binds 2 magnesium ions per subunit.</text>
</comment>
<evidence type="ECO:0000256" key="1">
    <source>
        <dbReference type="PIRSR" id="PIRSR605502-1"/>
    </source>
</evidence>
<dbReference type="AlphaFoldDB" id="A0A9P4TZT4"/>
<proteinExistence type="predicted"/>
<dbReference type="SUPFAM" id="SSF101478">
    <property type="entry name" value="ADP-ribosylglycohydrolase"/>
    <property type="match status" value="1"/>
</dbReference>
<feature type="non-terminal residue" evidence="2">
    <location>
        <position position="273"/>
    </location>
</feature>
<dbReference type="GO" id="GO:0046872">
    <property type="term" value="F:metal ion binding"/>
    <property type="evidence" value="ECO:0007669"/>
    <property type="project" value="UniProtKB-KW"/>
</dbReference>
<dbReference type="EMBL" id="MU007030">
    <property type="protein sequence ID" value="KAF2431736.1"/>
    <property type="molecule type" value="Genomic_DNA"/>
</dbReference>
<gene>
    <name evidence="2" type="ORF">EJ08DRAFT_733109</name>
</gene>
<keyword evidence="1" id="KW-0460">Magnesium</keyword>
<protein>
    <submittedName>
        <fullName evidence="2">ADP-ribosylglycohydrolase</fullName>
    </submittedName>
</protein>
<name>A0A9P4TZT4_9PEZI</name>
<dbReference type="Proteomes" id="UP000800235">
    <property type="component" value="Unassembled WGS sequence"/>
</dbReference>
<organism evidence="2 3">
    <name type="scientific">Tothia fuscella</name>
    <dbReference type="NCBI Taxonomy" id="1048955"/>
    <lineage>
        <taxon>Eukaryota</taxon>
        <taxon>Fungi</taxon>
        <taxon>Dikarya</taxon>
        <taxon>Ascomycota</taxon>
        <taxon>Pezizomycotina</taxon>
        <taxon>Dothideomycetes</taxon>
        <taxon>Pleosporomycetidae</taxon>
        <taxon>Venturiales</taxon>
        <taxon>Cylindrosympodiaceae</taxon>
        <taxon>Tothia</taxon>
    </lineage>
</organism>
<dbReference type="Pfam" id="PF03747">
    <property type="entry name" value="ADP_ribosyl_GH"/>
    <property type="match status" value="1"/>
</dbReference>
<dbReference type="InterPro" id="IPR036705">
    <property type="entry name" value="Ribosyl_crysJ1_sf"/>
</dbReference>
<accession>A0A9P4TZT4</accession>
<sequence>MSKQEAAVAYPPLPNSIFRFSLADHGGTSRLEDARRCRFIKRHWTDDTDHALLILLSYLHKDGQICPQDFAQRLRIWIYQGTLALDTVPVGLGAHTASVLTAKNYATNPAAAAHNVWLISKYQSAPNGALMRIHPLGAMTIVYTLDRAFQLAAENAMTTHSDPRCIISCVIAVGIIRGLIRGEVNTEDDIYLMIERAITWYKDWRVELEMTYENHDIRALDPVLNEDELHKWVSRDIGLSSHTFLSELTLDDPKGMGYTSRCLESGILLLRYA</sequence>
<evidence type="ECO:0000313" key="2">
    <source>
        <dbReference type="EMBL" id="KAF2431736.1"/>
    </source>
</evidence>
<dbReference type="PANTHER" id="PTHR16222">
    <property type="entry name" value="ADP-RIBOSYLGLYCOHYDROLASE"/>
    <property type="match status" value="1"/>
</dbReference>
<dbReference type="InterPro" id="IPR050792">
    <property type="entry name" value="ADP-ribosylglycohydrolase"/>
</dbReference>